<sequence length="219" mass="23733">MKWKRRESRCAPGDSWTCTRRASPHRSDEDERDGTDGAGLCACVGDGGRGARRQSLGTEPGMPSLRAKQEHGEPSGERSLVTTAAATTALAEQQWVLIGAPDLARKEKTPTPLSLHRHHLFIPCQARTQIKDSNTLVKAAGLKAYVSLPSTCIRMLAFPMMHVRPRRSSLCRAQLASVRLSCNNVHVNSTPTHQGDSSSSRCVPSSSKHNSTSHDTGCP</sequence>
<feature type="compositionally biased region" description="Low complexity" evidence="1">
    <location>
        <begin position="197"/>
        <end position="207"/>
    </location>
</feature>
<evidence type="ECO:0000313" key="3">
    <source>
        <dbReference type="Proteomes" id="UP000314294"/>
    </source>
</evidence>
<dbReference type="EMBL" id="SRLO01000177">
    <property type="protein sequence ID" value="TNN69340.1"/>
    <property type="molecule type" value="Genomic_DNA"/>
</dbReference>
<accession>A0A4Z2HUN0</accession>
<organism evidence="2 3">
    <name type="scientific">Liparis tanakae</name>
    <name type="common">Tanaka's snailfish</name>
    <dbReference type="NCBI Taxonomy" id="230148"/>
    <lineage>
        <taxon>Eukaryota</taxon>
        <taxon>Metazoa</taxon>
        <taxon>Chordata</taxon>
        <taxon>Craniata</taxon>
        <taxon>Vertebrata</taxon>
        <taxon>Euteleostomi</taxon>
        <taxon>Actinopterygii</taxon>
        <taxon>Neopterygii</taxon>
        <taxon>Teleostei</taxon>
        <taxon>Neoteleostei</taxon>
        <taxon>Acanthomorphata</taxon>
        <taxon>Eupercaria</taxon>
        <taxon>Perciformes</taxon>
        <taxon>Cottioidei</taxon>
        <taxon>Cottales</taxon>
        <taxon>Liparidae</taxon>
        <taxon>Liparis</taxon>
    </lineage>
</organism>
<feature type="region of interest" description="Disordered" evidence="1">
    <location>
        <begin position="1"/>
        <end position="79"/>
    </location>
</feature>
<evidence type="ECO:0000256" key="1">
    <source>
        <dbReference type="SAM" id="MobiDB-lite"/>
    </source>
</evidence>
<keyword evidence="3" id="KW-1185">Reference proteome</keyword>
<evidence type="ECO:0000313" key="2">
    <source>
        <dbReference type="EMBL" id="TNN69340.1"/>
    </source>
</evidence>
<feature type="compositionally biased region" description="Polar residues" evidence="1">
    <location>
        <begin position="208"/>
        <end position="219"/>
    </location>
</feature>
<dbReference type="Proteomes" id="UP000314294">
    <property type="component" value="Unassembled WGS sequence"/>
</dbReference>
<dbReference type="AlphaFoldDB" id="A0A4Z2HUN0"/>
<comment type="caution">
    <text evidence="2">The sequence shown here is derived from an EMBL/GenBank/DDBJ whole genome shotgun (WGS) entry which is preliminary data.</text>
</comment>
<name>A0A4Z2HUN0_9TELE</name>
<feature type="compositionally biased region" description="Basic and acidic residues" evidence="1">
    <location>
        <begin position="67"/>
        <end position="76"/>
    </location>
</feature>
<feature type="region of interest" description="Disordered" evidence="1">
    <location>
        <begin position="188"/>
        <end position="219"/>
    </location>
</feature>
<protein>
    <submittedName>
        <fullName evidence="2">Uncharacterized protein</fullName>
    </submittedName>
</protein>
<gene>
    <name evidence="2" type="ORF">EYF80_020491</name>
</gene>
<proteinExistence type="predicted"/>
<reference evidence="2 3" key="1">
    <citation type="submission" date="2019-03" db="EMBL/GenBank/DDBJ databases">
        <title>First draft genome of Liparis tanakae, snailfish: a comprehensive survey of snailfish specific genes.</title>
        <authorList>
            <person name="Kim W."/>
            <person name="Song I."/>
            <person name="Jeong J.-H."/>
            <person name="Kim D."/>
            <person name="Kim S."/>
            <person name="Ryu S."/>
            <person name="Song J.Y."/>
            <person name="Lee S.K."/>
        </authorList>
    </citation>
    <scope>NUCLEOTIDE SEQUENCE [LARGE SCALE GENOMIC DNA]</scope>
    <source>
        <tissue evidence="2">Muscle</tissue>
    </source>
</reference>